<keyword evidence="2" id="KW-1185">Reference proteome</keyword>
<proteinExistence type="predicted"/>
<reference evidence="1 2" key="1">
    <citation type="submission" date="2018-04" db="EMBL/GenBank/DDBJ databases">
        <title>Genomic Encyclopedia of Archaeal and Bacterial Type Strains, Phase II (KMG-II): from individual species to whole genera.</title>
        <authorList>
            <person name="Goeker M."/>
        </authorList>
    </citation>
    <scope>NUCLEOTIDE SEQUENCE [LARGE SCALE GENOMIC DNA]</scope>
    <source>
        <strain evidence="1 2">DSM 23382</strain>
    </source>
</reference>
<dbReference type="EMBL" id="QAYG01000002">
    <property type="protein sequence ID" value="PTW61680.1"/>
    <property type="molecule type" value="Genomic_DNA"/>
</dbReference>
<protein>
    <submittedName>
        <fullName evidence="1">Uncharacterized protein</fullName>
    </submittedName>
</protein>
<dbReference type="RefSeq" id="WP_107989513.1">
    <property type="nucleotide sequence ID" value="NZ_QAYG01000002.1"/>
</dbReference>
<comment type="caution">
    <text evidence="1">The sequence shown here is derived from an EMBL/GenBank/DDBJ whole genome shotgun (WGS) entry which is preliminary data.</text>
</comment>
<sequence length="148" mass="17142">MPANTLSSSHLEKALEVARAEREIATARLCRLYRDAFEDGDRAIRTHGKLIAERGVDATIRILEQDDGLFGRSWHFGWMRGGMLAQGNREEALASLRELPEAVREHHSLFVREKDLERAYEAAREREGRQHIRAAKLERLEPDRERDR</sequence>
<evidence type="ECO:0000313" key="2">
    <source>
        <dbReference type="Proteomes" id="UP000244081"/>
    </source>
</evidence>
<accession>A0A2T5VD48</accession>
<evidence type="ECO:0000313" key="1">
    <source>
        <dbReference type="EMBL" id="PTW61680.1"/>
    </source>
</evidence>
<gene>
    <name evidence="1" type="ORF">C8N35_102395</name>
</gene>
<dbReference type="Proteomes" id="UP000244081">
    <property type="component" value="Unassembled WGS sequence"/>
</dbReference>
<dbReference type="AlphaFoldDB" id="A0A2T5VD48"/>
<name>A0A2T5VD48_9HYPH</name>
<organism evidence="1 2">
    <name type="scientific">Breoghania corrubedonensis</name>
    <dbReference type="NCBI Taxonomy" id="665038"/>
    <lineage>
        <taxon>Bacteria</taxon>
        <taxon>Pseudomonadati</taxon>
        <taxon>Pseudomonadota</taxon>
        <taxon>Alphaproteobacteria</taxon>
        <taxon>Hyphomicrobiales</taxon>
        <taxon>Stappiaceae</taxon>
        <taxon>Breoghania</taxon>
    </lineage>
</organism>